<dbReference type="InterPro" id="IPR050979">
    <property type="entry name" value="LD-transpeptidase"/>
</dbReference>
<evidence type="ECO:0000313" key="9">
    <source>
        <dbReference type="Proteomes" id="UP000034611"/>
    </source>
</evidence>
<evidence type="ECO:0000256" key="2">
    <source>
        <dbReference type="ARBA" id="ARBA00022679"/>
    </source>
</evidence>
<feature type="active site" description="Proton donor/acceptor" evidence="6">
    <location>
        <position position="170"/>
    </location>
</feature>
<proteinExistence type="predicted"/>
<evidence type="ECO:0000313" key="8">
    <source>
        <dbReference type="EMBL" id="KKS80344.1"/>
    </source>
</evidence>
<organism evidence="8 9">
    <name type="scientific">Candidatus Woesebacteria bacterium GW2011_GWC1_43_10b</name>
    <dbReference type="NCBI Taxonomy" id="1618585"/>
    <lineage>
        <taxon>Bacteria</taxon>
        <taxon>Candidatus Woeseibacteriota</taxon>
    </lineage>
</organism>
<accession>A0A0G1C4I1</accession>
<gene>
    <name evidence="8" type="ORF">UV56_C0020G0003</name>
</gene>
<dbReference type="GO" id="GO:0071555">
    <property type="term" value="P:cell wall organization"/>
    <property type="evidence" value="ECO:0007669"/>
    <property type="project" value="UniProtKB-UniRule"/>
</dbReference>
<dbReference type="GO" id="GO:0018104">
    <property type="term" value="P:peptidoglycan-protein cross-linking"/>
    <property type="evidence" value="ECO:0007669"/>
    <property type="project" value="TreeGrafter"/>
</dbReference>
<dbReference type="GO" id="GO:0016740">
    <property type="term" value="F:transferase activity"/>
    <property type="evidence" value="ECO:0007669"/>
    <property type="project" value="UniProtKB-KW"/>
</dbReference>
<dbReference type="EMBL" id="LCEY01000020">
    <property type="protein sequence ID" value="KKS80344.1"/>
    <property type="molecule type" value="Genomic_DNA"/>
</dbReference>
<dbReference type="CDD" id="cd16913">
    <property type="entry name" value="YkuD_like"/>
    <property type="match status" value="1"/>
</dbReference>
<name>A0A0G1C4I1_9BACT</name>
<evidence type="ECO:0000259" key="7">
    <source>
        <dbReference type="PROSITE" id="PS52029"/>
    </source>
</evidence>
<evidence type="ECO:0000256" key="6">
    <source>
        <dbReference type="PROSITE-ProRule" id="PRU01373"/>
    </source>
</evidence>
<dbReference type="InterPro" id="IPR038063">
    <property type="entry name" value="Transpep_catalytic_dom"/>
</dbReference>
<dbReference type="SUPFAM" id="SSF141523">
    <property type="entry name" value="L,D-transpeptidase catalytic domain-like"/>
    <property type="match status" value="1"/>
</dbReference>
<dbReference type="Gene3D" id="2.40.440.10">
    <property type="entry name" value="L,D-transpeptidase catalytic domain-like"/>
    <property type="match status" value="1"/>
</dbReference>
<feature type="active site" description="Nucleophile" evidence="6">
    <location>
        <position position="186"/>
    </location>
</feature>
<keyword evidence="3 6" id="KW-0133">Cell shape</keyword>
<dbReference type="PANTHER" id="PTHR30582:SF2">
    <property type="entry name" value="L,D-TRANSPEPTIDASE YCIB-RELATED"/>
    <property type="match status" value="1"/>
</dbReference>
<dbReference type="Pfam" id="PF03734">
    <property type="entry name" value="YkuD"/>
    <property type="match status" value="1"/>
</dbReference>
<protein>
    <submittedName>
        <fullName evidence="8">ErfK/YbiS/YcfS/YnhG family protein</fullName>
    </submittedName>
</protein>
<evidence type="ECO:0000256" key="5">
    <source>
        <dbReference type="ARBA" id="ARBA00023316"/>
    </source>
</evidence>
<feature type="domain" description="L,D-TPase catalytic" evidence="7">
    <location>
        <begin position="86"/>
        <end position="226"/>
    </location>
</feature>
<sequence length="227" mass="25322">MTMTKKIVRNKFFLLVPVLVVLGVVVFTSSAKKTALPVACAPDNYSGLIQDNVGMAFFEGKEIPAQDMLANDTNPPVLGVASPSDRWIEVDLSEQKLKAWDGNSLFLETLVSTGLPWYPTPQGEFKIWVKLRAAKMEGGSGRYYYYLPNVPYIMYFSNDKVPGWRGYSLHGTYWHSDFGTRRSHGCVNLPTSVAEKLYYWVTPVLPDGKKSVFADGSNAGTRIVIHD</sequence>
<dbReference type="AlphaFoldDB" id="A0A0G1C4I1"/>
<keyword evidence="2" id="KW-0808">Transferase</keyword>
<dbReference type="GO" id="GO:0071972">
    <property type="term" value="F:peptidoglycan L,D-transpeptidase activity"/>
    <property type="evidence" value="ECO:0007669"/>
    <property type="project" value="TreeGrafter"/>
</dbReference>
<keyword evidence="4 6" id="KW-0573">Peptidoglycan synthesis</keyword>
<evidence type="ECO:0000256" key="3">
    <source>
        <dbReference type="ARBA" id="ARBA00022960"/>
    </source>
</evidence>
<dbReference type="Proteomes" id="UP000034611">
    <property type="component" value="Unassembled WGS sequence"/>
</dbReference>
<dbReference type="UniPathway" id="UPA00219"/>
<keyword evidence="5 6" id="KW-0961">Cell wall biogenesis/degradation</keyword>
<evidence type="ECO:0000256" key="4">
    <source>
        <dbReference type="ARBA" id="ARBA00022984"/>
    </source>
</evidence>
<dbReference type="GO" id="GO:0008360">
    <property type="term" value="P:regulation of cell shape"/>
    <property type="evidence" value="ECO:0007669"/>
    <property type="project" value="UniProtKB-UniRule"/>
</dbReference>
<dbReference type="PANTHER" id="PTHR30582">
    <property type="entry name" value="L,D-TRANSPEPTIDASE"/>
    <property type="match status" value="1"/>
</dbReference>
<evidence type="ECO:0000256" key="1">
    <source>
        <dbReference type="ARBA" id="ARBA00004752"/>
    </source>
</evidence>
<dbReference type="PROSITE" id="PS52029">
    <property type="entry name" value="LD_TPASE"/>
    <property type="match status" value="1"/>
</dbReference>
<dbReference type="GO" id="GO:0005576">
    <property type="term" value="C:extracellular region"/>
    <property type="evidence" value="ECO:0007669"/>
    <property type="project" value="TreeGrafter"/>
</dbReference>
<comment type="pathway">
    <text evidence="1 6">Cell wall biogenesis; peptidoglycan biosynthesis.</text>
</comment>
<dbReference type="InterPro" id="IPR005490">
    <property type="entry name" value="LD_TPept_cat_dom"/>
</dbReference>
<reference evidence="8 9" key="1">
    <citation type="journal article" date="2015" name="Nature">
        <title>rRNA introns, odd ribosomes, and small enigmatic genomes across a large radiation of phyla.</title>
        <authorList>
            <person name="Brown C.T."/>
            <person name="Hug L.A."/>
            <person name="Thomas B.C."/>
            <person name="Sharon I."/>
            <person name="Castelle C.J."/>
            <person name="Singh A."/>
            <person name="Wilkins M.J."/>
            <person name="Williams K.H."/>
            <person name="Banfield J.F."/>
        </authorList>
    </citation>
    <scope>NUCLEOTIDE SEQUENCE [LARGE SCALE GENOMIC DNA]</scope>
</reference>
<comment type="caution">
    <text evidence="8">The sequence shown here is derived from an EMBL/GenBank/DDBJ whole genome shotgun (WGS) entry which is preliminary data.</text>
</comment>